<dbReference type="PRINTS" id="PR00998">
    <property type="entry name" value="CRBOXYPTASET"/>
</dbReference>
<dbReference type="PROSITE" id="PS52034">
    <property type="entry name" value="PEPTIDASE_M32"/>
    <property type="match status" value="1"/>
</dbReference>
<accession>A0A2J7YNB7</accession>
<keyword evidence="1" id="KW-0482">Metalloprotease</keyword>
<dbReference type="Proteomes" id="UP000236333">
    <property type="component" value="Unassembled WGS sequence"/>
</dbReference>
<keyword evidence="2" id="KW-1185">Reference proteome</keyword>
<dbReference type="SUPFAM" id="SSF55486">
    <property type="entry name" value="Metalloproteases ('zincins'), catalytic domain"/>
    <property type="match status" value="1"/>
</dbReference>
<dbReference type="Gene3D" id="1.10.1370.30">
    <property type="match status" value="1"/>
</dbReference>
<feature type="non-terminal residue" evidence="1">
    <location>
        <position position="87"/>
    </location>
</feature>
<keyword evidence="1" id="KW-0378">Hydrolase</keyword>
<dbReference type="EMBL" id="PGGS01004936">
    <property type="protein sequence ID" value="PNG89505.1"/>
    <property type="molecule type" value="Genomic_DNA"/>
</dbReference>
<dbReference type="GO" id="GO:0006508">
    <property type="term" value="P:proteolysis"/>
    <property type="evidence" value="ECO:0007669"/>
    <property type="project" value="UniProtKB-KW"/>
</dbReference>
<comment type="caution">
    <text evidence="1">The sequence shown here is derived from an EMBL/GenBank/DDBJ whole genome shotgun (WGS) entry which is preliminary data.</text>
</comment>
<organism evidence="1 2">
    <name type="scientific">Tetrabaena socialis</name>
    <dbReference type="NCBI Taxonomy" id="47790"/>
    <lineage>
        <taxon>Eukaryota</taxon>
        <taxon>Viridiplantae</taxon>
        <taxon>Chlorophyta</taxon>
        <taxon>core chlorophytes</taxon>
        <taxon>Chlorophyceae</taxon>
        <taxon>CS clade</taxon>
        <taxon>Chlamydomonadales</taxon>
        <taxon>Tetrabaenaceae</taxon>
        <taxon>Tetrabaena</taxon>
    </lineage>
</organism>
<reference evidence="1 2" key="1">
    <citation type="journal article" date="2017" name="Mol. Biol. Evol.">
        <title>The 4-celled Tetrabaena socialis nuclear genome reveals the essential components for genetic control of cell number at the origin of multicellularity in the volvocine lineage.</title>
        <authorList>
            <person name="Featherston J."/>
            <person name="Arakaki Y."/>
            <person name="Hanschen E.R."/>
            <person name="Ferris P.J."/>
            <person name="Michod R.E."/>
            <person name="Olson B.J.S.C."/>
            <person name="Nozaki H."/>
            <person name="Durand P.M."/>
        </authorList>
    </citation>
    <scope>NUCLEOTIDE SEQUENCE [LARGE SCALE GENOMIC DNA]</scope>
    <source>
        <strain evidence="1 2">NIES-571</strain>
    </source>
</reference>
<keyword evidence="1" id="KW-0645">Protease</keyword>
<dbReference type="PANTHER" id="PTHR34217:SF1">
    <property type="entry name" value="CARBOXYPEPTIDASE 1"/>
    <property type="match status" value="1"/>
</dbReference>
<dbReference type="OrthoDB" id="10249837at2759"/>
<dbReference type="AlphaFoldDB" id="A0A2J7YNB7"/>
<proteinExistence type="predicted"/>
<dbReference type="PANTHER" id="PTHR34217">
    <property type="entry name" value="METAL-DEPENDENT CARBOXYPEPTIDASE"/>
    <property type="match status" value="1"/>
</dbReference>
<dbReference type="InterPro" id="IPR001333">
    <property type="entry name" value="Peptidase_M32_Taq"/>
</dbReference>
<evidence type="ECO:0000313" key="1">
    <source>
        <dbReference type="EMBL" id="PNG89505.1"/>
    </source>
</evidence>
<evidence type="ECO:0000313" key="2">
    <source>
        <dbReference type="Proteomes" id="UP000236333"/>
    </source>
</evidence>
<feature type="non-terminal residue" evidence="1">
    <location>
        <position position="1"/>
    </location>
</feature>
<gene>
    <name evidence="1" type="ORF">TSOC_015421</name>
</gene>
<sequence length="87" mass="9702">ARFPATFTADTTATQLYEASNAITEPSLIRVESDEVTYPMHIILRYELEQGLVDGSVAVDDIPQLWNDKMEAYLGERPPNDAKGCLQ</sequence>
<dbReference type="Pfam" id="PF02074">
    <property type="entry name" value="Peptidase_M32"/>
    <property type="match status" value="1"/>
</dbReference>
<dbReference type="GO" id="GO:0004181">
    <property type="term" value="F:metallocarboxypeptidase activity"/>
    <property type="evidence" value="ECO:0007669"/>
    <property type="project" value="InterPro"/>
</dbReference>
<name>A0A2J7YNB7_9CHLO</name>
<protein>
    <submittedName>
        <fullName evidence="1">Putative metalloprotease ypwA</fullName>
    </submittedName>
</protein>